<organism evidence="6 7">
    <name type="scientific">Azospirillum endophyticum</name>
    <dbReference type="NCBI Taxonomy" id="2800326"/>
    <lineage>
        <taxon>Bacteria</taxon>
        <taxon>Pseudomonadati</taxon>
        <taxon>Pseudomonadota</taxon>
        <taxon>Alphaproteobacteria</taxon>
        <taxon>Rhodospirillales</taxon>
        <taxon>Azospirillaceae</taxon>
        <taxon>Azospirillum</taxon>
    </lineage>
</organism>
<dbReference type="PROSITE" id="PS50931">
    <property type="entry name" value="HTH_LYSR"/>
    <property type="match status" value="1"/>
</dbReference>
<proteinExistence type="inferred from homology"/>
<evidence type="ECO:0000256" key="2">
    <source>
        <dbReference type="ARBA" id="ARBA00023015"/>
    </source>
</evidence>
<dbReference type="InterPro" id="IPR036388">
    <property type="entry name" value="WH-like_DNA-bd_sf"/>
</dbReference>
<dbReference type="PANTHER" id="PTHR30537">
    <property type="entry name" value="HTH-TYPE TRANSCRIPTIONAL REGULATOR"/>
    <property type="match status" value="1"/>
</dbReference>
<sequence>MESLSGIIAFVQAAEHLSFVAAGRALGVSASAVGKSIAKLEESAGTRLFHRTTRRVALTEEGAAFYERCRRILDDLRDAETMLSTATRHPRGRLRVGVPTIGYHFLLPVIPEFRRRYPDIELDIDFNDRLVDVVEEGLDAVIRSGPLSDSSLMSRRLGTFRFVLCASPSYLERKGIPQFPRDLQKHDCLRFRFPTSGKLQAWQLGDADGVDAFRRPSPLTCNNMEALRGAAVAGLGIAYMPDFLARADVESGLLRTVLDAHLVDQGQFSILWPSNRLVSPRLRAFIDHTAETLFRSD</sequence>
<dbReference type="InterPro" id="IPR005119">
    <property type="entry name" value="LysR_subst-bd"/>
</dbReference>
<dbReference type="RefSeq" id="WP_200199452.1">
    <property type="nucleotide sequence ID" value="NZ_JAENHM010000091.1"/>
</dbReference>
<keyword evidence="3" id="KW-0238">DNA-binding</keyword>
<feature type="domain" description="HTH lysR-type" evidence="5">
    <location>
        <begin position="1"/>
        <end position="59"/>
    </location>
</feature>
<dbReference type="SUPFAM" id="SSF46785">
    <property type="entry name" value="Winged helix' DNA-binding domain"/>
    <property type="match status" value="1"/>
</dbReference>
<evidence type="ECO:0000256" key="4">
    <source>
        <dbReference type="ARBA" id="ARBA00023163"/>
    </source>
</evidence>
<dbReference type="InterPro" id="IPR036390">
    <property type="entry name" value="WH_DNA-bd_sf"/>
</dbReference>
<protein>
    <submittedName>
        <fullName evidence="6">LysR family transcriptional regulator</fullName>
    </submittedName>
</protein>
<comment type="similarity">
    <text evidence="1">Belongs to the LysR transcriptional regulatory family.</text>
</comment>
<reference evidence="7" key="1">
    <citation type="submission" date="2021-01" db="EMBL/GenBank/DDBJ databases">
        <title>Genome public.</title>
        <authorList>
            <person name="Liu C."/>
            <person name="Sun Q."/>
        </authorList>
    </citation>
    <scope>NUCLEOTIDE SEQUENCE [LARGE SCALE GENOMIC DNA]</scope>
    <source>
        <strain evidence="7">YIM B02556</strain>
    </source>
</reference>
<dbReference type="Pfam" id="PF00126">
    <property type="entry name" value="HTH_1"/>
    <property type="match status" value="1"/>
</dbReference>
<evidence type="ECO:0000313" key="6">
    <source>
        <dbReference type="EMBL" id="MBK1842794.1"/>
    </source>
</evidence>
<keyword evidence="4" id="KW-0804">Transcription</keyword>
<dbReference type="Proteomes" id="UP000652760">
    <property type="component" value="Unassembled WGS sequence"/>
</dbReference>
<dbReference type="PANTHER" id="PTHR30537:SF72">
    <property type="entry name" value="LYSR FAMILY TRANSCRIPTIONAL REGULATOR"/>
    <property type="match status" value="1"/>
</dbReference>
<evidence type="ECO:0000256" key="1">
    <source>
        <dbReference type="ARBA" id="ARBA00009437"/>
    </source>
</evidence>
<keyword evidence="2" id="KW-0805">Transcription regulation</keyword>
<keyword evidence="7" id="KW-1185">Reference proteome</keyword>
<evidence type="ECO:0000256" key="3">
    <source>
        <dbReference type="ARBA" id="ARBA00023125"/>
    </source>
</evidence>
<evidence type="ECO:0000313" key="7">
    <source>
        <dbReference type="Proteomes" id="UP000652760"/>
    </source>
</evidence>
<dbReference type="SUPFAM" id="SSF53850">
    <property type="entry name" value="Periplasmic binding protein-like II"/>
    <property type="match status" value="1"/>
</dbReference>
<dbReference type="EMBL" id="JAENHM010000091">
    <property type="protein sequence ID" value="MBK1842794.1"/>
    <property type="molecule type" value="Genomic_DNA"/>
</dbReference>
<evidence type="ECO:0000259" key="5">
    <source>
        <dbReference type="PROSITE" id="PS50931"/>
    </source>
</evidence>
<name>A0ABS1FH90_9PROT</name>
<dbReference type="InterPro" id="IPR000847">
    <property type="entry name" value="LysR_HTH_N"/>
</dbReference>
<dbReference type="CDD" id="cd08476">
    <property type="entry name" value="PBP2_CrgA_like_7"/>
    <property type="match status" value="1"/>
</dbReference>
<dbReference type="Gene3D" id="1.10.10.10">
    <property type="entry name" value="Winged helix-like DNA-binding domain superfamily/Winged helix DNA-binding domain"/>
    <property type="match status" value="1"/>
</dbReference>
<dbReference type="Pfam" id="PF03466">
    <property type="entry name" value="LysR_substrate"/>
    <property type="match status" value="1"/>
</dbReference>
<gene>
    <name evidence="6" type="ORF">JHL17_35920</name>
</gene>
<comment type="caution">
    <text evidence="6">The sequence shown here is derived from an EMBL/GenBank/DDBJ whole genome shotgun (WGS) entry which is preliminary data.</text>
</comment>
<accession>A0ABS1FH90</accession>
<dbReference type="Gene3D" id="3.40.190.290">
    <property type="match status" value="1"/>
</dbReference>
<dbReference type="InterPro" id="IPR058163">
    <property type="entry name" value="LysR-type_TF_proteobact-type"/>
</dbReference>